<evidence type="ECO:0000313" key="1">
    <source>
        <dbReference type="EMBL" id="QJX00271.1"/>
    </source>
</evidence>
<organism evidence="1 2">
    <name type="scientific">Frigoriglobus tundricola</name>
    <dbReference type="NCBI Taxonomy" id="2774151"/>
    <lineage>
        <taxon>Bacteria</taxon>
        <taxon>Pseudomonadati</taxon>
        <taxon>Planctomycetota</taxon>
        <taxon>Planctomycetia</taxon>
        <taxon>Gemmatales</taxon>
        <taxon>Gemmataceae</taxon>
        <taxon>Frigoriglobus</taxon>
    </lineage>
</organism>
<evidence type="ECO:0000313" key="2">
    <source>
        <dbReference type="Proteomes" id="UP000503447"/>
    </source>
</evidence>
<protein>
    <submittedName>
        <fullName evidence="1">Uncharacterized protein</fullName>
    </submittedName>
</protein>
<dbReference type="Proteomes" id="UP000503447">
    <property type="component" value="Chromosome"/>
</dbReference>
<reference evidence="2" key="1">
    <citation type="submission" date="2020-05" db="EMBL/GenBank/DDBJ databases">
        <title>Frigoriglobus tundricola gen. nov., sp. nov., a psychrotolerant cellulolytic planctomycete of the family Gemmataceae with two divergent copies of 16S rRNA gene.</title>
        <authorList>
            <person name="Kulichevskaya I.S."/>
            <person name="Ivanova A.A."/>
            <person name="Naumoff D.G."/>
            <person name="Beletsky A.V."/>
            <person name="Rijpstra W.I.C."/>
            <person name="Sinninghe Damste J.S."/>
            <person name="Mardanov A.V."/>
            <person name="Ravin N.V."/>
            <person name="Dedysh S.N."/>
        </authorList>
    </citation>
    <scope>NUCLEOTIDE SEQUENCE [LARGE SCALE GENOMIC DNA]</scope>
    <source>
        <strain evidence="2">PL17</strain>
    </source>
</reference>
<dbReference type="EMBL" id="CP053452">
    <property type="protein sequence ID" value="QJX00271.1"/>
    <property type="molecule type" value="Genomic_DNA"/>
</dbReference>
<dbReference type="AlphaFoldDB" id="A0A6M5Z430"/>
<dbReference type="PROSITE" id="PS51257">
    <property type="entry name" value="PROKAR_LIPOPROTEIN"/>
    <property type="match status" value="1"/>
</dbReference>
<keyword evidence="2" id="KW-1185">Reference proteome</keyword>
<name>A0A6M5Z430_9BACT</name>
<dbReference type="RefSeq" id="WP_171475056.1">
    <property type="nucleotide sequence ID" value="NZ_CP053452.2"/>
</dbReference>
<accession>A0A6M5Z430</accession>
<dbReference type="KEGG" id="ftj:FTUN_7896"/>
<sequence>MLGRVGFVSLLLLLPLLAGGCFRGLAYPEFPACPGTTLPPTTDEVFAVRIDVTNERNGPTIQAATETERHTASRIDVTDGKVPEQRALTFSYWWVASTGDKPTTESRSHAVMVKLYRRGYRAIVLRPGDTAVASEWTPAPTPREQAIAIRDFAYAGRQPGVPPKPVPGQSVAAQQVAAQKTRVHLAPGSAGDHHKKVLVFMAAEFERVAGLYPPGSVEDVTLRKDADEVRQLAER</sequence>
<gene>
    <name evidence="1" type="ORF">FTUN_7896</name>
</gene>
<proteinExistence type="predicted"/>